<evidence type="ECO:0000256" key="1">
    <source>
        <dbReference type="SAM" id="MobiDB-lite"/>
    </source>
</evidence>
<gene>
    <name evidence="2" type="primary">cas7e</name>
    <name evidence="2" type="ORF">ACFQWG_12360</name>
</gene>
<dbReference type="EMBL" id="JBHTEF010000001">
    <property type="protein sequence ID" value="MFC7581988.1"/>
    <property type="molecule type" value="Genomic_DNA"/>
</dbReference>
<comment type="caution">
    <text evidence="2">The sequence shown here is derived from an EMBL/GenBank/DDBJ whole genome shotgun (WGS) entry which is preliminary data.</text>
</comment>
<name>A0ABW2SRM7_9ACTO</name>
<dbReference type="NCBIfam" id="TIGR01869">
    <property type="entry name" value="casC_Cse4"/>
    <property type="match status" value="1"/>
</dbReference>
<evidence type="ECO:0000313" key="2">
    <source>
        <dbReference type="EMBL" id="MFC7581988.1"/>
    </source>
</evidence>
<dbReference type="Proteomes" id="UP001596527">
    <property type="component" value="Unassembled WGS sequence"/>
</dbReference>
<keyword evidence="3" id="KW-1185">Reference proteome</keyword>
<dbReference type="RefSeq" id="WP_380975754.1">
    <property type="nucleotide sequence ID" value="NZ_JBHTEF010000001.1"/>
</dbReference>
<protein>
    <submittedName>
        <fullName evidence="2">Type I-E CRISPR-associated protein Cas7/Cse4/CasC</fullName>
    </submittedName>
</protein>
<organism evidence="2 3">
    <name type="scientific">Schaalia naturae</name>
    <dbReference type="NCBI Taxonomy" id="635203"/>
    <lineage>
        <taxon>Bacteria</taxon>
        <taxon>Bacillati</taxon>
        <taxon>Actinomycetota</taxon>
        <taxon>Actinomycetes</taxon>
        <taxon>Actinomycetales</taxon>
        <taxon>Actinomycetaceae</taxon>
        <taxon>Schaalia</taxon>
    </lineage>
</organism>
<evidence type="ECO:0000313" key="3">
    <source>
        <dbReference type="Proteomes" id="UP001596527"/>
    </source>
</evidence>
<accession>A0ABW2SRM7</accession>
<proteinExistence type="predicted"/>
<dbReference type="InterPro" id="IPR010148">
    <property type="entry name" value="CRISPR-assoc_prot_CT1975"/>
</dbReference>
<feature type="region of interest" description="Disordered" evidence="1">
    <location>
        <begin position="12"/>
        <end position="31"/>
    </location>
</feature>
<sequence length="376" mass="40890">MTRFIDVHVLQTLPPSNPNRDDTGSPKSATFGGVRRMRISSQAIKRATRTDFEETLPKEELGIRTKRIVQVLRDEIVRQSRELEDRAAELSDMAMTAIGFKTSAPKAKKGQEPSDEQLAQAGFLVFLSAKQIEHVADAVISVADEDDPAKAFKALKPKNLVDTDHSIDIALFGRMVAEPESLNVDAACQVAHALGVGPVTPEYDYYTAVDDVKTDEEDSGAGMIGTVEFTSATLYRYATINLPMLEKNLGSKQAAQEAVKAFVDSFVRSMPTGKQNTFANRTVPDAVVVQVRDDQPINLVGAFEDAVEADGHGFARPAVQRLVTFEKDLREGTGLLPEKTLVSWSSDRAAKIGELGERVPMADLGNATVAAIEELS</sequence>
<dbReference type="Pfam" id="PF09344">
    <property type="entry name" value="Cas_CT1975"/>
    <property type="match status" value="1"/>
</dbReference>
<reference evidence="3" key="1">
    <citation type="journal article" date="2019" name="Int. J. Syst. Evol. Microbiol.">
        <title>The Global Catalogue of Microorganisms (GCM) 10K type strain sequencing project: providing services to taxonomists for standard genome sequencing and annotation.</title>
        <authorList>
            <consortium name="The Broad Institute Genomics Platform"/>
            <consortium name="The Broad Institute Genome Sequencing Center for Infectious Disease"/>
            <person name="Wu L."/>
            <person name="Ma J."/>
        </authorList>
    </citation>
    <scope>NUCLEOTIDE SEQUENCE [LARGE SCALE GENOMIC DNA]</scope>
    <source>
        <strain evidence="3">CCUG 56698</strain>
    </source>
</reference>